<sequence>MANIIIHSLIRTMCTRWVILLFVAVARCQQEQTTIDPRVIQSIWQTTSAPSVNDTNIPCITEDNHPGQCVSYYLCVNNTINKDGTSVIDIRLNDGRCPNYMDTCCLEGDTSEPQTTQEPTIIEPERVGCGWRNPNGVGFVAVGVTQSETQFGEFPWMVAVLSLLPVNEDEPNGKMAEIYKGGGSLIHPSVVLTAAHVVADVKTLHVKAGEWDTQNTKEPYPFQQRNVKSHIVHEDYMRGNLFYDVALLFLDQPMNMAPNVGVVCLPPAKTNTPPGTSCFATGWGKEKFGREGQYQVILKKVELPVMDDGTCVSRLRKTRLGNLFELHSSFMCAGGVAGQDTCTGDGGSPLVCPIENEAGRYMQTGIVAWGIGCAGHGIPGVYVDVAHVPSDISGFHLIKVVRDMAPIDE</sequence>
<protein>
    <submittedName>
        <fullName evidence="1">Uncharacterized protein</fullName>
    </submittedName>
</protein>
<keyword evidence="2" id="KW-1185">Reference proteome</keyword>
<gene>
    <name evidence="1" type="ORF">K1T71_014584</name>
</gene>
<reference evidence="1 2" key="1">
    <citation type="journal article" date="2021" name="Front. Genet.">
        <title>Chromosome-Level Genome Assembly Reveals Significant Gene Expansion in the Toll and IMD Signaling Pathways of Dendrolimus kikuchii.</title>
        <authorList>
            <person name="Zhou J."/>
            <person name="Wu P."/>
            <person name="Xiong Z."/>
            <person name="Liu N."/>
            <person name="Zhao N."/>
            <person name="Ji M."/>
            <person name="Qiu Y."/>
            <person name="Yang B."/>
        </authorList>
    </citation>
    <scope>NUCLEOTIDE SEQUENCE [LARGE SCALE GENOMIC DNA]</scope>
    <source>
        <strain evidence="1">Ann1</strain>
    </source>
</reference>
<proteinExistence type="predicted"/>
<evidence type="ECO:0000313" key="2">
    <source>
        <dbReference type="Proteomes" id="UP000824533"/>
    </source>
</evidence>
<name>A0ACC1CEM9_9NEOP</name>
<dbReference type="Proteomes" id="UP000824533">
    <property type="component" value="Linkage Group LG29"/>
</dbReference>
<accession>A0ACC1CEM9</accession>
<dbReference type="EMBL" id="CM034415">
    <property type="protein sequence ID" value="KAJ0169978.1"/>
    <property type="molecule type" value="Genomic_DNA"/>
</dbReference>
<organism evidence="1 2">
    <name type="scientific">Dendrolimus kikuchii</name>
    <dbReference type="NCBI Taxonomy" id="765133"/>
    <lineage>
        <taxon>Eukaryota</taxon>
        <taxon>Metazoa</taxon>
        <taxon>Ecdysozoa</taxon>
        <taxon>Arthropoda</taxon>
        <taxon>Hexapoda</taxon>
        <taxon>Insecta</taxon>
        <taxon>Pterygota</taxon>
        <taxon>Neoptera</taxon>
        <taxon>Endopterygota</taxon>
        <taxon>Lepidoptera</taxon>
        <taxon>Glossata</taxon>
        <taxon>Ditrysia</taxon>
        <taxon>Bombycoidea</taxon>
        <taxon>Lasiocampidae</taxon>
        <taxon>Dendrolimus</taxon>
    </lineage>
</organism>
<comment type="caution">
    <text evidence="1">The sequence shown here is derived from an EMBL/GenBank/DDBJ whole genome shotgun (WGS) entry which is preliminary data.</text>
</comment>
<evidence type="ECO:0000313" key="1">
    <source>
        <dbReference type="EMBL" id="KAJ0169978.1"/>
    </source>
</evidence>